<accession>A0A286GQD5</accession>
<sequence length="432" mass="46400">MKVLLVTGFFPPHAPLAATRAPALARFLRERGHGVRVIGARNTDFPPVLDHGLPEEDVTFAPVDAPQSARLLLGALVRGNAAAWRGLAAPLRTAQAIAAWPDQRIGWLPHALEAADRLCARWKPDVMVASVPPHSGLLLARRIHRRHGIPWVADLRDLWTGHPYYDGRGVVRLLDGAAERLALGTAAGLVTVTEGWRSLLARQWPGKPVRLVRNGYEEADDTADPSAEAEGPLRIVYSGVLYGARRDPRPLFAAVRTLGLGPDDIAIRFYGSEPDLVRAHMAEYGLSEPVVEVLPPVKRAELLPIQRAADVLLLLRWNDPRENAVLAGKLFEYIGCRRPILSVGLTTGEAADILRDGGLGVVADDPAVIAAHLTDLLAAKRAGGVPAPPAAAAESHARARQFLHLEDLLHEVTAAPRPAPAAAPVGAVRRGS</sequence>
<dbReference type="PANTHER" id="PTHR12526:SF600">
    <property type="entry name" value="GLYCOSYL TRANSFERASE GROUP 1"/>
    <property type="match status" value="1"/>
</dbReference>
<name>A0A286GQD5_9PROT</name>
<dbReference type="RefSeq" id="WP_097280186.1">
    <property type="nucleotide sequence ID" value="NZ_OCNJ01000007.1"/>
</dbReference>
<evidence type="ECO:0000313" key="2">
    <source>
        <dbReference type="EMBL" id="SOD97757.1"/>
    </source>
</evidence>
<evidence type="ECO:0000313" key="3">
    <source>
        <dbReference type="Proteomes" id="UP000219621"/>
    </source>
</evidence>
<dbReference type="Pfam" id="PF13579">
    <property type="entry name" value="Glyco_trans_4_4"/>
    <property type="match status" value="1"/>
</dbReference>
<keyword evidence="2" id="KW-0808">Transferase</keyword>
<dbReference type="Gene3D" id="3.40.50.2000">
    <property type="entry name" value="Glycogen Phosphorylase B"/>
    <property type="match status" value="2"/>
</dbReference>
<dbReference type="SUPFAM" id="SSF53756">
    <property type="entry name" value="UDP-Glycosyltransferase/glycogen phosphorylase"/>
    <property type="match status" value="1"/>
</dbReference>
<dbReference type="PANTHER" id="PTHR12526">
    <property type="entry name" value="GLYCOSYLTRANSFERASE"/>
    <property type="match status" value="1"/>
</dbReference>
<evidence type="ECO:0000259" key="1">
    <source>
        <dbReference type="Pfam" id="PF13579"/>
    </source>
</evidence>
<proteinExistence type="predicted"/>
<dbReference type="EMBL" id="OCNJ01000007">
    <property type="protein sequence ID" value="SOD97757.1"/>
    <property type="molecule type" value="Genomic_DNA"/>
</dbReference>
<dbReference type="AlphaFoldDB" id="A0A286GQD5"/>
<feature type="domain" description="Glycosyltransferase subfamily 4-like N-terminal" evidence="1">
    <location>
        <begin position="18"/>
        <end position="215"/>
    </location>
</feature>
<dbReference type="InterPro" id="IPR028098">
    <property type="entry name" value="Glyco_trans_4-like_N"/>
</dbReference>
<dbReference type="GO" id="GO:0016757">
    <property type="term" value="F:glycosyltransferase activity"/>
    <property type="evidence" value="ECO:0007669"/>
    <property type="project" value="TreeGrafter"/>
</dbReference>
<keyword evidence="3" id="KW-1185">Reference proteome</keyword>
<dbReference type="OrthoDB" id="9787293at2"/>
<reference evidence="3" key="1">
    <citation type="submission" date="2017-09" db="EMBL/GenBank/DDBJ databases">
        <authorList>
            <person name="Varghese N."/>
            <person name="Submissions S."/>
        </authorList>
    </citation>
    <scope>NUCLEOTIDE SEQUENCE [LARGE SCALE GENOMIC DNA]</scope>
    <source>
        <strain evidence="3">USBA 140</strain>
    </source>
</reference>
<gene>
    <name evidence="2" type="ORF">SAMN05421508_10772</name>
</gene>
<organism evidence="2 3">
    <name type="scientific">Caenispirillum bisanense</name>
    <dbReference type="NCBI Taxonomy" id="414052"/>
    <lineage>
        <taxon>Bacteria</taxon>
        <taxon>Pseudomonadati</taxon>
        <taxon>Pseudomonadota</taxon>
        <taxon>Alphaproteobacteria</taxon>
        <taxon>Rhodospirillales</taxon>
        <taxon>Novispirillaceae</taxon>
        <taxon>Caenispirillum</taxon>
    </lineage>
</organism>
<dbReference type="Proteomes" id="UP000219621">
    <property type="component" value="Unassembled WGS sequence"/>
</dbReference>
<protein>
    <submittedName>
        <fullName evidence="2">Glycosyltransferase involved in cell wall bisynthesis</fullName>
    </submittedName>
</protein>